<dbReference type="eggNOG" id="COG0708">
    <property type="taxonomic scope" value="Bacteria"/>
</dbReference>
<dbReference type="GO" id="GO:0003677">
    <property type="term" value="F:DNA binding"/>
    <property type="evidence" value="ECO:0007669"/>
    <property type="project" value="InterPro"/>
</dbReference>
<feature type="binding site" evidence="7">
    <location>
        <position position="22"/>
    </location>
    <ligand>
        <name>Mg(2+)</name>
        <dbReference type="ChEBI" id="CHEBI:18420"/>
        <label>1</label>
    </ligand>
</feature>
<evidence type="ECO:0000256" key="4">
    <source>
        <dbReference type="ARBA" id="ARBA00022801"/>
    </source>
</evidence>
<dbReference type="PANTHER" id="PTHR43250">
    <property type="entry name" value="EXODEOXYRIBONUCLEASE III"/>
    <property type="match status" value="1"/>
</dbReference>
<protein>
    <submittedName>
        <fullName evidence="10">Exodeoxyribonuclease III</fullName>
        <ecNumber evidence="10">3.1.11.2</ecNumber>
    </submittedName>
</protein>
<feature type="domain" description="Endonuclease/exonuclease/phosphatase" evidence="9">
    <location>
        <begin position="19"/>
        <end position="261"/>
    </location>
</feature>
<keyword evidence="5 7" id="KW-0460">Magnesium</keyword>
<feature type="binding site" evidence="7">
    <location>
        <position position="49"/>
    </location>
    <ligand>
        <name>Mg(2+)</name>
        <dbReference type="ChEBI" id="CHEBI:18420"/>
        <label>1</label>
    </ligand>
</feature>
<organism evidence="10 11">
    <name type="scientific">Albidiferax ferrireducens (strain ATCC BAA-621 / DSM 15236 / T118)</name>
    <name type="common">Rhodoferax ferrireducens</name>
    <dbReference type="NCBI Taxonomy" id="338969"/>
    <lineage>
        <taxon>Bacteria</taxon>
        <taxon>Pseudomonadati</taxon>
        <taxon>Pseudomonadota</taxon>
        <taxon>Betaproteobacteria</taxon>
        <taxon>Burkholderiales</taxon>
        <taxon>Comamonadaceae</taxon>
        <taxon>Rhodoferax</taxon>
    </lineage>
</organism>
<dbReference type="CDD" id="cd09086">
    <property type="entry name" value="ExoIII-like_AP-endo"/>
    <property type="match status" value="1"/>
</dbReference>
<dbReference type="HOGENOM" id="CLU_027539_0_1_4"/>
<keyword evidence="3 7" id="KW-0479">Metal-binding</keyword>
<evidence type="ECO:0000256" key="2">
    <source>
        <dbReference type="ARBA" id="ARBA00007092"/>
    </source>
</evidence>
<keyword evidence="7" id="KW-0464">Manganese</keyword>
<comment type="cofactor">
    <cofactor evidence="1">
        <name>Mn(2+)</name>
        <dbReference type="ChEBI" id="CHEBI:29035"/>
    </cofactor>
</comment>
<dbReference type="InterPro" id="IPR020848">
    <property type="entry name" value="AP_endonuclease_F1_CS"/>
</dbReference>
<dbReference type="GO" id="GO:0006281">
    <property type="term" value="P:DNA repair"/>
    <property type="evidence" value="ECO:0007669"/>
    <property type="project" value="InterPro"/>
</dbReference>
<dbReference type="GO" id="GO:0004519">
    <property type="term" value="F:endonuclease activity"/>
    <property type="evidence" value="ECO:0007669"/>
    <property type="project" value="InterPro"/>
</dbReference>
<feature type="site" description="Interaction with DNA substrate" evidence="8">
    <location>
        <position position="261"/>
    </location>
</feature>
<evidence type="ECO:0000256" key="6">
    <source>
        <dbReference type="PIRSR" id="PIRSR604808-1"/>
    </source>
</evidence>
<evidence type="ECO:0000256" key="7">
    <source>
        <dbReference type="PIRSR" id="PIRSR604808-2"/>
    </source>
</evidence>
<name>Q21U59_ALBFT</name>
<sequence length="274" mass="31246">MGWGLQPRLTRKILTMKFATWNVNSLTVRLPQVLDWLQANPVDVLALQELKLTDDKFPVDAFRQAGYHAECFGQKTYNGVALLSREPALNVVRNVPGFADDMARSISAEVNGVRVIGAYFPNGQEPGSDKFEYKMAWLKGLRDWVRGELLTHPRLVLMGDYNITFDDADVWDPVGLKDTIHCTEEERYHLRALIALGLHDSFRLFAQPEKSYSWWDYRDFAFRRNHGLRIDHILVSDALKPLVTACVIDKAPRKNERPSDHAPVVVTLADTNKV</sequence>
<evidence type="ECO:0000256" key="1">
    <source>
        <dbReference type="ARBA" id="ARBA00001936"/>
    </source>
</evidence>
<accession>Q21U59</accession>
<dbReference type="GO" id="GO:0008311">
    <property type="term" value="F:double-stranded DNA 3'-5' DNA exonuclease activity"/>
    <property type="evidence" value="ECO:0007669"/>
    <property type="project" value="UniProtKB-EC"/>
</dbReference>
<dbReference type="InterPro" id="IPR005135">
    <property type="entry name" value="Endo/exonuclease/phosphatase"/>
</dbReference>
<evidence type="ECO:0000256" key="5">
    <source>
        <dbReference type="ARBA" id="ARBA00022842"/>
    </source>
</evidence>
<dbReference type="AlphaFoldDB" id="Q21U59"/>
<evidence type="ECO:0000313" key="11">
    <source>
        <dbReference type="Proteomes" id="UP000008332"/>
    </source>
</evidence>
<evidence type="ECO:0000313" key="10">
    <source>
        <dbReference type="EMBL" id="ABD70694.1"/>
    </source>
</evidence>
<dbReference type="EMBL" id="CP000267">
    <property type="protein sequence ID" value="ABD70694.1"/>
    <property type="molecule type" value="Genomic_DNA"/>
</dbReference>
<dbReference type="Pfam" id="PF03372">
    <property type="entry name" value="Exo_endo_phos"/>
    <property type="match status" value="1"/>
</dbReference>
<dbReference type="Proteomes" id="UP000008332">
    <property type="component" value="Chromosome"/>
</dbReference>
<evidence type="ECO:0000259" key="9">
    <source>
        <dbReference type="Pfam" id="PF03372"/>
    </source>
</evidence>
<proteinExistence type="inferred from homology"/>
<dbReference type="KEGG" id="rfr:Rfer_2983"/>
<feature type="site" description="Transition state stabilizer" evidence="8">
    <location>
        <position position="162"/>
    </location>
</feature>
<evidence type="ECO:0000256" key="8">
    <source>
        <dbReference type="PIRSR" id="PIRSR604808-3"/>
    </source>
</evidence>
<dbReference type="NCBIfam" id="TIGR00195">
    <property type="entry name" value="exoDNase_III"/>
    <property type="match status" value="1"/>
</dbReference>
<dbReference type="SUPFAM" id="SSF56219">
    <property type="entry name" value="DNase I-like"/>
    <property type="match status" value="1"/>
</dbReference>
<dbReference type="NCBIfam" id="TIGR00633">
    <property type="entry name" value="xth"/>
    <property type="match status" value="1"/>
</dbReference>
<gene>
    <name evidence="10" type="ordered locus">Rfer_2983</name>
</gene>
<comment type="similarity">
    <text evidence="2">Belongs to the DNA repair enzymes AP/ExoA family.</text>
</comment>
<dbReference type="STRING" id="338969.Rfer_2983"/>
<feature type="binding site" evidence="7">
    <location>
        <position position="162"/>
    </location>
    <ligand>
        <name>Mg(2+)</name>
        <dbReference type="ChEBI" id="CHEBI:18420"/>
        <label>1</label>
    </ligand>
</feature>
<reference evidence="11" key="1">
    <citation type="submission" date="2006-02" db="EMBL/GenBank/DDBJ databases">
        <title>Complete sequence of chromosome of Rhodoferax ferrireducens DSM 15236.</title>
        <authorList>
            <person name="Copeland A."/>
            <person name="Lucas S."/>
            <person name="Lapidus A."/>
            <person name="Barry K."/>
            <person name="Detter J.C."/>
            <person name="Glavina del Rio T."/>
            <person name="Hammon N."/>
            <person name="Israni S."/>
            <person name="Pitluck S."/>
            <person name="Brettin T."/>
            <person name="Bruce D."/>
            <person name="Han C."/>
            <person name="Tapia R."/>
            <person name="Gilna P."/>
            <person name="Kiss H."/>
            <person name="Schmutz J."/>
            <person name="Larimer F."/>
            <person name="Land M."/>
            <person name="Kyrpides N."/>
            <person name="Ivanova N."/>
            <person name="Richardson P."/>
        </authorList>
    </citation>
    <scope>NUCLEOTIDE SEQUENCE [LARGE SCALE GENOMIC DNA]</scope>
    <source>
        <strain evidence="11">ATCC BAA-621 / DSM 15236 / T118</strain>
    </source>
</reference>
<feature type="active site" description="Proton acceptor" evidence="6">
    <location>
        <position position="261"/>
    </location>
</feature>
<evidence type="ECO:0000256" key="3">
    <source>
        <dbReference type="ARBA" id="ARBA00022723"/>
    </source>
</evidence>
<feature type="binding site" evidence="7">
    <location>
        <position position="261"/>
    </location>
    <ligand>
        <name>Mg(2+)</name>
        <dbReference type="ChEBI" id="CHEBI:18420"/>
        <label>1</label>
    </ligand>
</feature>
<feature type="binding site" evidence="7">
    <location>
        <position position="160"/>
    </location>
    <ligand>
        <name>Mg(2+)</name>
        <dbReference type="ChEBI" id="CHEBI:18420"/>
        <label>1</label>
    </ligand>
</feature>
<dbReference type="PROSITE" id="PS00728">
    <property type="entry name" value="AP_NUCLEASE_F1_3"/>
    <property type="match status" value="1"/>
</dbReference>
<keyword evidence="4 10" id="KW-0378">Hydrolase</keyword>
<dbReference type="InterPro" id="IPR004808">
    <property type="entry name" value="AP_endonuc_1"/>
</dbReference>
<feature type="binding site" evidence="7">
    <location>
        <position position="260"/>
    </location>
    <ligand>
        <name>Mg(2+)</name>
        <dbReference type="ChEBI" id="CHEBI:18420"/>
        <label>1</label>
    </ligand>
</feature>
<feature type="active site" evidence="6">
    <location>
        <position position="119"/>
    </location>
</feature>
<dbReference type="PROSITE" id="PS51435">
    <property type="entry name" value="AP_NUCLEASE_F1_4"/>
    <property type="match status" value="1"/>
</dbReference>
<dbReference type="Gene3D" id="3.60.10.10">
    <property type="entry name" value="Endonuclease/exonuclease/phosphatase"/>
    <property type="match status" value="1"/>
</dbReference>
<dbReference type="PANTHER" id="PTHR43250:SF2">
    <property type="entry name" value="EXODEOXYRIBONUCLEASE III"/>
    <property type="match status" value="1"/>
</dbReference>
<feature type="active site" description="Proton donor/acceptor" evidence="6">
    <location>
        <position position="160"/>
    </location>
</feature>
<dbReference type="EC" id="3.1.11.2" evidence="10"/>
<dbReference type="InterPro" id="IPR037493">
    <property type="entry name" value="ExoIII-like"/>
</dbReference>
<comment type="cofactor">
    <cofactor evidence="7">
        <name>Mg(2+)</name>
        <dbReference type="ChEBI" id="CHEBI:18420"/>
    </cofactor>
    <cofactor evidence="7">
        <name>Mn(2+)</name>
        <dbReference type="ChEBI" id="CHEBI:29035"/>
    </cofactor>
    <text evidence="7">Probably binds two magnesium or manganese ions per subunit.</text>
</comment>
<keyword evidence="11" id="KW-1185">Reference proteome</keyword>
<dbReference type="GO" id="GO:0046872">
    <property type="term" value="F:metal ion binding"/>
    <property type="evidence" value="ECO:0007669"/>
    <property type="project" value="UniProtKB-KW"/>
</dbReference>
<feature type="site" description="Important for catalytic activity" evidence="8">
    <location>
        <position position="231"/>
    </location>
</feature>
<dbReference type="InterPro" id="IPR036691">
    <property type="entry name" value="Endo/exonu/phosph_ase_sf"/>
</dbReference>